<dbReference type="AlphaFoldDB" id="A0ABD6E6Q9"/>
<keyword evidence="3" id="KW-0964">Secreted</keyword>
<dbReference type="InterPro" id="IPR001545">
    <property type="entry name" value="Gonadotropin_bsu"/>
</dbReference>
<evidence type="ECO:0000256" key="2">
    <source>
        <dbReference type="ARBA" id="ARBA00006552"/>
    </source>
</evidence>
<comment type="caution">
    <text evidence="7">The sequence shown here is derived from an EMBL/GenBank/DDBJ whole genome shotgun (WGS) entry which is preliminary data.</text>
</comment>
<dbReference type="Pfam" id="PF00007">
    <property type="entry name" value="Cys_knot"/>
    <property type="match status" value="1"/>
</dbReference>
<organism evidence="7 8">
    <name type="scientific">Gnathostoma spinigerum</name>
    <dbReference type="NCBI Taxonomy" id="75299"/>
    <lineage>
        <taxon>Eukaryota</taxon>
        <taxon>Metazoa</taxon>
        <taxon>Ecdysozoa</taxon>
        <taxon>Nematoda</taxon>
        <taxon>Chromadorea</taxon>
        <taxon>Rhabditida</taxon>
        <taxon>Spirurina</taxon>
        <taxon>Gnathostomatomorpha</taxon>
        <taxon>Gnathostomatoidea</taxon>
        <taxon>Gnathostomatidae</taxon>
        <taxon>Gnathostoma</taxon>
    </lineage>
</organism>
<feature type="signal peptide" evidence="5">
    <location>
        <begin position="1"/>
        <end position="20"/>
    </location>
</feature>
<feature type="chain" id="PRO_5044794999" description="Glycoprotein hormone subunit beta domain-containing protein" evidence="5">
    <location>
        <begin position="21"/>
        <end position="145"/>
    </location>
</feature>
<dbReference type="PANTHER" id="PTHR11515:SF13">
    <property type="entry name" value="GLYCOPROTEIN HORMONE BETA 5, ISOFORM A"/>
    <property type="match status" value="1"/>
</dbReference>
<sequence length="145" mass="16723">MSPNYLFLVFVFFIFSGVRAAPKKPRSEILTSNETCLMRHMHIPAMNPLVRKDENGKTCRIHLTTPVCRGYCRTYEHGTHVFPHRAQKSVICMHDGGHYEEIPMEECDEGADAKIRTIRVLKDSRCVCKACEKSRSKCMRNSLFK</sequence>
<dbReference type="InterPro" id="IPR006208">
    <property type="entry name" value="Glyco_hormone_CN"/>
</dbReference>
<gene>
    <name evidence="7" type="ORF">AB6A40_001985</name>
</gene>
<evidence type="ECO:0000259" key="6">
    <source>
        <dbReference type="Pfam" id="PF00007"/>
    </source>
</evidence>
<accession>A0ABD6E6Q9</accession>
<reference evidence="7 8" key="1">
    <citation type="submission" date="2024-08" db="EMBL/GenBank/DDBJ databases">
        <title>Gnathostoma spinigerum genome.</title>
        <authorList>
            <person name="Gonzalez-Bertolin B."/>
            <person name="Monzon S."/>
            <person name="Zaballos A."/>
            <person name="Jimenez P."/>
            <person name="Dekumyoy P."/>
            <person name="Varona S."/>
            <person name="Cuesta I."/>
            <person name="Sumanam S."/>
            <person name="Adisakwattana P."/>
            <person name="Gasser R.B."/>
            <person name="Hernandez-Gonzalez A."/>
            <person name="Young N.D."/>
            <person name="Perteguer M.J."/>
        </authorList>
    </citation>
    <scope>NUCLEOTIDE SEQUENCE [LARGE SCALE GENOMIC DNA]</scope>
    <source>
        <strain evidence="7">AL3</strain>
        <tissue evidence="7">Liver</tissue>
    </source>
</reference>
<evidence type="ECO:0000256" key="1">
    <source>
        <dbReference type="ARBA" id="ARBA00004613"/>
    </source>
</evidence>
<keyword evidence="5" id="KW-0732">Signal</keyword>
<evidence type="ECO:0000256" key="4">
    <source>
        <dbReference type="ARBA" id="ARBA00023157"/>
    </source>
</evidence>
<evidence type="ECO:0000313" key="8">
    <source>
        <dbReference type="Proteomes" id="UP001608902"/>
    </source>
</evidence>
<dbReference type="SUPFAM" id="SSF57501">
    <property type="entry name" value="Cystine-knot cytokines"/>
    <property type="match status" value="1"/>
</dbReference>
<dbReference type="InterPro" id="IPR029034">
    <property type="entry name" value="Cystine-knot_cytokine"/>
</dbReference>
<evidence type="ECO:0000256" key="3">
    <source>
        <dbReference type="ARBA" id="ARBA00022525"/>
    </source>
</evidence>
<dbReference type="Gene3D" id="2.10.90.10">
    <property type="entry name" value="Cystine-knot cytokines"/>
    <property type="match status" value="1"/>
</dbReference>
<dbReference type="GO" id="GO:0005576">
    <property type="term" value="C:extracellular region"/>
    <property type="evidence" value="ECO:0007669"/>
    <property type="project" value="UniProtKB-SubCell"/>
</dbReference>
<dbReference type="PANTHER" id="PTHR11515">
    <property type="entry name" value="GLYCOPROTEIN HORMONE BETA CHAIN"/>
    <property type="match status" value="1"/>
</dbReference>
<evidence type="ECO:0000313" key="7">
    <source>
        <dbReference type="EMBL" id="MFH4975276.1"/>
    </source>
</evidence>
<proteinExistence type="inferred from homology"/>
<keyword evidence="4" id="KW-1015">Disulfide bond</keyword>
<protein>
    <recommendedName>
        <fullName evidence="6">Glycoprotein hormone subunit beta domain-containing protein</fullName>
    </recommendedName>
</protein>
<feature type="domain" description="Glycoprotein hormone subunit beta" evidence="6">
    <location>
        <begin position="58"/>
        <end position="142"/>
    </location>
</feature>
<name>A0ABD6E6Q9_9BILA</name>
<keyword evidence="8" id="KW-1185">Reference proteome</keyword>
<comment type="subcellular location">
    <subcellularLocation>
        <location evidence="1">Secreted</location>
    </subcellularLocation>
</comment>
<dbReference type="EMBL" id="JBGFUD010000812">
    <property type="protein sequence ID" value="MFH4975276.1"/>
    <property type="molecule type" value="Genomic_DNA"/>
</dbReference>
<dbReference type="Proteomes" id="UP001608902">
    <property type="component" value="Unassembled WGS sequence"/>
</dbReference>
<comment type="similarity">
    <text evidence="2">Belongs to the glycoprotein hormones subunit beta family.</text>
</comment>
<evidence type="ECO:0000256" key="5">
    <source>
        <dbReference type="SAM" id="SignalP"/>
    </source>
</evidence>